<keyword evidence="4" id="KW-1185">Reference proteome</keyword>
<name>L1I5D8_GUITC</name>
<evidence type="ECO:0000313" key="4">
    <source>
        <dbReference type="Proteomes" id="UP000011087"/>
    </source>
</evidence>
<reference evidence="4" key="2">
    <citation type="submission" date="2012-11" db="EMBL/GenBank/DDBJ databases">
        <authorList>
            <person name="Kuo A."/>
            <person name="Curtis B.A."/>
            <person name="Tanifuji G."/>
            <person name="Burki F."/>
            <person name="Gruber A."/>
            <person name="Irimia M."/>
            <person name="Maruyama S."/>
            <person name="Arias M.C."/>
            <person name="Ball S.G."/>
            <person name="Gile G.H."/>
            <person name="Hirakawa Y."/>
            <person name="Hopkins J.F."/>
            <person name="Rensing S.A."/>
            <person name="Schmutz J."/>
            <person name="Symeonidi A."/>
            <person name="Elias M."/>
            <person name="Eveleigh R.J."/>
            <person name="Herman E.K."/>
            <person name="Klute M.J."/>
            <person name="Nakayama T."/>
            <person name="Obornik M."/>
            <person name="Reyes-Prieto A."/>
            <person name="Armbrust E.V."/>
            <person name="Aves S.J."/>
            <person name="Beiko R.G."/>
            <person name="Coutinho P."/>
            <person name="Dacks J.B."/>
            <person name="Durnford D.G."/>
            <person name="Fast N.M."/>
            <person name="Green B.R."/>
            <person name="Grisdale C."/>
            <person name="Hempe F."/>
            <person name="Henrissat B."/>
            <person name="Hoppner M.P."/>
            <person name="Ishida K.-I."/>
            <person name="Kim E."/>
            <person name="Koreny L."/>
            <person name="Kroth P.G."/>
            <person name="Liu Y."/>
            <person name="Malik S.-B."/>
            <person name="Maier U.G."/>
            <person name="McRose D."/>
            <person name="Mock T."/>
            <person name="Neilson J.A."/>
            <person name="Onodera N.T."/>
            <person name="Poole A.M."/>
            <person name="Pritham E.J."/>
            <person name="Richards T.A."/>
            <person name="Rocap G."/>
            <person name="Roy S.W."/>
            <person name="Sarai C."/>
            <person name="Schaack S."/>
            <person name="Shirato S."/>
            <person name="Slamovits C.H."/>
            <person name="Spencer D.F."/>
            <person name="Suzuki S."/>
            <person name="Worden A.Z."/>
            <person name="Zauner S."/>
            <person name="Barry K."/>
            <person name="Bell C."/>
            <person name="Bharti A.K."/>
            <person name="Crow J.A."/>
            <person name="Grimwood J."/>
            <person name="Kramer R."/>
            <person name="Lindquist E."/>
            <person name="Lucas S."/>
            <person name="Salamov A."/>
            <person name="McFadden G.I."/>
            <person name="Lane C.E."/>
            <person name="Keeling P.J."/>
            <person name="Gray M.W."/>
            <person name="Grigoriev I.V."/>
            <person name="Archibald J.M."/>
        </authorList>
    </citation>
    <scope>NUCLEOTIDE SEQUENCE</scope>
    <source>
        <strain evidence="4">CCMP2712</strain>
    </source>
</reference>
<evidence type="ECO:0000256" key="1">
    <source>
        <dbReference type="SAM" id="MobiDB-lite"/>
    </source>
</evidence>
<dbReference type="Proteomes" id="UP000011087">
    <property type="component" value="Unassembled WGS sequence"/>
</dbReference>
<dbReference type="KEGG" id="gtt:GUITHDRAFT_122723"/>
<evidence type="ECO:0000313" key="3">
    <source>
        <dbReference type="EnsemblProtists" id="EKX31075"/>
    </source>
</evidence>
<dbReference type="EnsemblProtists" id="EKX31075">
    <property type="protein sequence ID" value="EKX31075"/>
    <property type="gene ID" value="GUITHDRAFT_122723"/>
</dbReference>
<dbReference type="AlphaFoldDB" id="L1I5D8"/>
<dbReference type="HOGENOM" id="CLU_1520665_0_0_1"/>
<dbReference type="GeneID" id="17287796"/>
<proteinExistence type="predicted"/>
<protein>
    <submittedName>
        <fullName evidence="2 3">Uncharacterized protein</fullName>
    </submittedName>
</protein>
<feature type="region of interest" description="Disordered" evidence="1">
    <location>
        <begin position="71"/>
        <end position="177"/>
    </location>
</feature>
<accession>L1I5D8</accession>
<feature type="compositionally biased region" description="Basic and acidic residues" evidence="1">
    <location>
        <begin position="71"/>
        <end position="105"/>
    </location>
</feature>
<reference evidence="3" key="3">
    <citation type="submission" date="2016-03" db="UniProtKB">
        <authorList>
            <consortium name="EnsemblProtists"/>
        </authorList>
    </citation>
    <scope>IDENTIFICATION</scope>
</reference>
<feature type="compositionally biased region" description="Polar residues" evidence="1">
    <location>
        <begin position="143"/>
        <end position="171"/>
    </location>
</feature>
<gene>
    <name evidence="2" type="ORF">GUITHDRAFT_122723</name>
</gene>
<organism evidence="2">
    <name type="scientific">Guillardia theta (strain CCMP2712)</name>
    <name type="common">Cryptophyte</name>
    <dbReference type="NCBI Taxonomy" id="905079"/>
    <lineage>
        <taxon>Eukaryota</taxon>
        <taxon>Cryptophyceae</taxon>
        <taxon>Pyrenomonadales</taxon>
        <taxon>Geminigeraceae</taxon>
        <taxon>Guillardia</taxon>
    </lineage>
</organism>
<dbReference type="RefSeq" id="XP_005818055.1">
    <property type="nucleotide sequence ID" value="XM_005817998.1"/>
</dbReference>
<sequence>MNQEDPNARKRNVLNDEIAHYIYSCRAQGSAKPLVSSSELSLRYGITPKAIRDIWRRRTWVQATQSLWTRAERDDYNRREHSEAMSSDSKGRDSRGGAKTSKRETTVQVEIRPVSGAASWQGSVQDEVSKSKAPSELGGGVPDSTSRDTSQAEGTRENSWNEGWLTDTSIISKFLEP</sequence>
<dbReference type="PaxDb" id="55529-EKX31075"/>
<reference evidence="2 4" key="1">
    <citation type="journal article" date="2012" name="Nature">
        <title>Algal genomes reveal evolutionary mosaicism and the fate of nucleomorphs.</title>
        <authorList>
            <consortium name="DOE Joint Genome Institute"/>
            <person name="Curtis B.A."/>
            <person name="Tanifuji G."/>
            <person name="Burki F."/>
            <person name="Gruber A."/>
            <person name="Irimia M."/>
            <person name="Maruyama S."/>
            <person name="Arias M.C."/>
            <person name="Ball S.G."/>
            <person name="Gile G.H."/>
            <person name="Hirakawa Y."/>
            <person name="Hopkins J.F."/>
            <person name="Kuo A."/>
            <person name="Rensing S.A."/>
            <person name="Schmutz J."/>
            <person name="Symeonidi A."/>
            <person name="Elias M."/>
            <person name="Eveleigh R.J."/>
            <person name="Herman E.K."/>
            <person name="Klute M.J."/>
            <person name="Nakayama T."/>
            <person name="Obornik M."/>
            <person name="Reyes-Prieto A."/>
            <person name="Armbrust E.V."/>
            <person name="Aves S.J."/>
            <person name="Beiko R.G."/>
            <person name="Coutinho P."/>
            <person name="Dacks J.B."/>
            <person name="Durnford D.G."/>
            <person name="Fast N.M."/>
            <person name="Green B.R."/>
            <person name="Grisdale C.J."/>
            <person name="Hempel F."/>
            <person name="Henrissat B."/>
            <person name="Hoppner M.P."/>
            <person name="Ishida K."/>
            <person name="Kim E."/>
            <person name="Koreny L."/>
            <person name="Kroth P.G."/>
            <person name="Liu Y."/>
            <person name="Malik S.B."/>
            <person name="Maier U.G."/>
            <person name="McRose D."/>
            <person name="Mock T."/>
            <person name="Neilson J.A."/>
            <person name="Onodera N.T."/>
            <person name="Poole A.M."/>
            <person name="Pritham E.J."/>
            <person name="Richards T.A."/>
            <person name="Rocap G."/>
            <person name="Roy S.W."/>
            <person name="Sarai C."/>
            <person name="Schaack S."/>
            <person name="Shirato S."/>
            <person name="Slamovits C.H."/>
            <person name="Spencer D.F."/>
            <person name="Suzuki S."/>
            <person name="Worden A.Z."/>
            <person name="Zauner S."/>
            <person name="Barry K."/>
            <person name="Bell C."/>
            <person name="Bharti A.K."/>
            <person name="Crow J.A."/>
            <person name="Grimwood J."/>
            <person name="Kramer R."/>
            <person name="Lindquist E."/>
            <person name="Lucas S."/>
            <person name="Salamov A."/>
            <person name="McFadden G.I."/>
            <person name="Lane C.E."/>
            <person name="Keeling P.J."/>
            <person name="Gray M.W."/>
            <person name="Grigoriev I.V."/>
            <person name="Archibald J.M."/>
        </authorList>
    </citation>
    <scope>NUCLEOTIDE SEQUENCE</scope>
    <source>
        <strain evidence="2 4">CCMP2712</strain>
    </source>
</reference>
<dbReference type="EMBL" id="JH993371">
    <property type="protein sequence ID" value="EKX31075.1"/>
    <property type="molecule type" value="Genomic_DNA"/>
</dbReference>
<evidence type="ECO:0000313" key="2">
    <source>
        <dbReference type="EMBL" id="EKX31075.1"/>
    </source>
</evidence>